<name>A0ABD0M3X8_9CAEN</name>
<dbReference type="EMBL" id="JACVVK020000007">
    <property type="protein sequence ID" value="KAK7506486.1"/>
    <property type="molecule type" value="Genomic_DNA"/>
</dbReference>
<keyword evidence="2" id="KW-1185">Reference proteome</keyword>
<accession>A0ABD0M3X8</accession>
<organism evidence="1 2">
    <name type="scientific">Batillaria attramentaria</name>
    <dbReference type="NCBI Taxonomy" id="370345"/>
    <lineage>
        <taxon>Eukaryota</taxon>
        <taxon>Metazoa</taxon>
        <taxon>Spiralia</taxon>
        <taxon>Lophotrochozoa</taxon>
        <taxon>Mollusca</taxon>
        <taxon>Gastropoda</taxon>
        <taxon>Caenogastropoda</taxon>
        <taxon>Sorbeoconcha</taxon>
        <taxon>Cerithioidea</taxon>
        <taxon>Batillariidae</taxon>
        <taxon>Batillaria</taxon>
    </lineage>
</organism>
<dbReference type="AlphaFoldDB" id="A0ABD0M3X8"/>
<comment type="caution">
    <text evidence="1">The sequence shown here is derived from an EMBL/GenBank/DDBJ whole genome shotgun (WGS) entry which is preliminary data.</text>
</comment>
<evidence type="ECO:0000313" key="2">
    <source>
        <dbReference type="Proteomes" id="UP001519460"/>
    </source>
</evidence>
<sequence>MYLPHSSWASQGVINHVPVAPVYEQHIPPGSSLHAARWLAPGWRGLQIGCGCLLLLQSPPQCQLQGTLLHNRHVKMARRHEQVQAGRGRLKYGVAPPGTGTGETWKEKVQLCS</sequence>
<gene>
    <name evidence="1" type="ORF">BaRGS_00002598</name>
</gene>
<protein>
    <submittedName>
        <fullName evidence="1">Uncharacterized protein</fullName>
    </submittedName>
</protein>
<reference evidence="1 2" key="1">
    <citation type="journal article" date="2023" name="Sci. Data">
        <title>Genome assembly of the Korean intertidal mud-creeper Batillaria attramentaria.</title>
        <authorList>
            <person name="Patra A.K."/>
            <person name="Ho P.T."/>
            <person name="Jun S."/>
            <person name="Lee S.J."/>
            <person name="Kim Y."/>
            <person name="Won Y.J."/>
        </authorList>
    </citation>
    <scope>NUCLEOTIDE SEQUENCE [LARGE SCALE GENOMIC DNA]</scope>
    <source>
        <strain evidence="1">Wonlab-2016</strain>
    </source>
</reference>
<proteinExistence type="predicted"/>
<dbReference type="Proteomes" id="UP001519460">
    <property type="component" value="Unassembled WGS sequence"/>
</dbReference>
<evidence type="ECO:0000313" key="1">
    <source>
        <dbReference type="EMBL" id="KAK7506486.1"/>
    </source>
</evidence>